<name>A0A6J8B878_MYTCO</name>
<sequence>MEGKDSSDTESTTSDIMDDREDLIDCRDCGLIFAHNQGLKDHNCRKKLIRLPMPGDALDGILRGTSATVCCADDLPAYVIDRPKMCVVNTDNCNQEGTHWVAFHFPVSGPPEFFFYSRGGAPDTYQQRFRNVLIVNGPQYRFFGCQIQPDHLETCGLYCAYYVKMRSQSIKMDDVLNYFLSDDLDANDRKLIALFSF</sequence>
<keyword evidence="2" id="KW-1185">Reference proteome</keyword>
<dbReference type="Proteomes" id="UP000507470">
    <property type="component" value="Unassembled WGS sequence"/>
</dbReference>
<reference evidence="1 2" key="1">
    <citation type="submission" date="2020-06" db="EMBL/GenBank/DDBJ databases">
        <authorList>
            <person name="Li R."/>
            <person name="Bekaert M."/>
        </authorList>
    </citation>
    <scope>NUCLEOTIDE SEQUENCE [LARGE SCALE GENOMIC DNA]</scope>
    <source>
        <strain evidence="2">wild</strain>
    </source>
</reference>
<dbReference type="EMBL" id="CACVKT020002747">
    <property type="protein sequence ID" value="CAC5379726.1"/>
    <property type="molecule type" value="Genomic_DNA"/>
</dbReference>
<accession>A0A6J8B878</accession>
<protein>
    <submittedName>
        <fullName evidence="1">Uncharacterized protein</fullName>
    </submittedName>
</protein>
<proteinExistence type="predicted"/>
<gene>
    <name evidence="1" type="ORF">MCOR_15760</name>
</gene>
<dbReference type="Gene3D" id="3.40.395.10">
    <property type="entry name" value="Adenoviral Proteinase, Chain A"/>
    <property type="match status" value="1"/>
</dbReference>
<evidence type="ECO:0000313" key="2">
    <source>
        <dbReference type="Proteomes" id="UP000507470"/>
    </source>
</evidence>
<evidence type="ECO:0000313" key="1">
    <source>
        <dbReference type="EMBL" id="CAC5379726.1"/>
    </source>
</evidence>
<dbReference type="OrthoDB" id="6427852at2759"/>
<organism evidence="1 2">
    <name type="scientific">Mytilus coruscus</name>
    <name type="common">Sea mussel</name>
    <dbReference type="NCBI Taxonomy" id="42192"/>
    <lineage>
        <taxon>Eukaryota</taxon>
        <taxon>Metazoa</taxon>
        <taxon>Spiralia</taxon>
        <taxon>Lophotrochozoa</taxon>
        <taxon>Mollusca</taxon>
        <taxon>Bivalvia</taxon>
        <taxon>Autobranchia</taxon>
        <taxon>Pteriomorphia</taxon>
        <taxon>Mytilida</taxon>
        <taxon>Mytiloidea</taxon>
        <taxon>Mytilidae</taxon>
        <taxon>Mytilinae</taxon>
        <taxon>Mytilus</taxon>
    </lineage>
</organism>
<dbReference type="AlphaFoldDB" id="A0A6J8B878"/>